<name>A0A0B0MC17_GOSAR</name>
<keyword evidence="2" id="KW-1185">Reference proteome</keyword>
<proteinExistence type="predicted"/>
<dbReference type="EMBL" id="JRRC01020603">
    <property type="protein sequence ID" value="KHF97881.1"/>
    <property type="molecule type" value="Genomic_DNA"/>
</dbReference>
<sequence length="8" mass="1044">MNYLNFRS</sequence>
<dbReference type="Proteomes" id="UP000032142">
    <property type="component" value="Unassembled WGS sequence"/>
</dbReference>
<organism evidence="1 2">
    <name type="scientific">Gossypium arboreum</name>
    <name type="common">Tree cotton</name>
    <name type="synonym">Gossypium nanking</name>
    <dbReference type="NCBI Taxonomy" id="29729"/>
    <lineage>
        <taxon>Eukaryota</taxon>
        <taxon>Viridiplantae</taxon>
        <taxon>Streptophyta</taxon>
        <taxon>Embryophyta</taxon>
        <taxon>Tracheophyta</taxon>
        <taxon>Spermatophyta</taxon>
        <taxon>Magnoliopsida</taxon>
        <taxon>eudicotyledons</taxon>
        <taxon>Gunneridae</taxon>
        <taxon>Pentapetalae</taxon>
        <taxon>rosids</taxon>
        <taxon>malvids</taxon>
        <taxon>Malvales</taxon>
        <taxon>Malvaceae</taxon>
        <taxon>Malvoideae</taxon>
        <taxon>Gossypium</taxon>
    </lineage>
</organism>
<evidence type="ECO:0000313" key="1">
    <source>
        <dbReference type="EMBL" id="KHF97881.1"/>
    </source>
</evidence>
<protein>
    <submittedName>
        <fullName evidence="1">Uncharacterized protein</fullName>
    </submittedName>
</protein>
<comment type="caution">
    <text evidence="1">The sequence shown here is derived from an EMBL/GenBank/DDBJ whole genome shotgun (WGS) entry which is preliminary data.</text>
</comment>
<accession>A0A0B0MC17</accession>
<gene>
    <name evidence="1" type="ORF">F383_37082</name>
</gene>
<evidence type="ECO:0000313" key="2">
    <source>
        <dbReference type="Proteomes" id="UP000032142"/>
    </source>
</evidence>
<reference evidence="2" key="1">
    <citation type="submission" date="2014-09" db="EMBL/GenBank/DDBJ databases">
        <authorList>
            <person name="Mudge J."/>
            <person name="Ramaraj T."/>
            <person name="Lindquist I.E."/>
            <person name="Bharti A.K."/>
            <person name="Sundararajan A."/>
            <person name="Cameron C.T."/>
            <person name="Woodward J.E."/>
            <person name="May G.D."/>
            <person name="Brubaker C."/>
            <person name="Broadhvest J."/>
            <person name="Wilkins T.A."/>
        </authorList>
    </citation>
    <scope>NUCLEOTIDE SEQUENCE</scope>
    <source>
        <strain evidence="2">cv. AKA8401</strain>
    </source>
</reference>